<dbReference type="Proteomes" id="UP000321723">
    <property type="component" value="Unassembled WGS sequence"/>
</dbReference>
<dbReference type="RefSeq" id="WP_146834573.1">
    <property type="nucleotide sequence ID" value="NZ_BJVQ01000008.1"/>
</dbReference>
<dbReference type="OrthoDB" id="4735656at2"/>
<sequence>MGEMERWLTAASAELGVPAAVLTASSHPVLDLVRDVAHGVNRPAAPLSAFLVGLAAGAAGAAGDSGTAVDADQVLARVARLQALAADWERAEDV</sequence>
<evidence type="ECO:0000313" key="2">
    <source>
        <dbReference type="EMBL" id="GEL45916.1"/>
    </source>
</evidence>
<dbReference type="EMBL" id="BJVQ01000008">
    <property type="protein sequence ID" value="GEL45916.1"/>
    <property type="molecule type" value="Genomic_DNA"/>
</dbReference>
<dbReference type="Proteomes" id="UP000564629">
    <property type="component" value="Unassembled WGS sequence"/>
</dbReference>
<evidence type="ECO:0000313" key="3">
    <source>
        <dbReference type="EMBL" id="MBB5472947.1"/>
    </source>
</evidence>
<organism evidence="2 4">
    <name type="scientific">Cellulomonas hominis</name>
    <dbReference type="NCBI Taxonomy" id="156981"/>
    <lineage>
        <taxon>Bacteria</taxon>
        <taxon>Bacillati</taxon>
        <taxon>Actinomycetota</taxon>
        <taxon>Actinomycetes</taxon>
        <taxon>Micrococcales</taxon>
        <taxon>Cellulomonadaceae</taxon>
        <taxon>Cellulomonas</taxon>
    </lineage>
</organism>
<gene>
    <name evidence="2" type="ORF">CHO01_10320</name>
    <name evidence="3" type="ORF">HNR08_001683</name>
</gene>
<proteinExistence type="predicted"/>
<evidence type="ECO:0000313" key="5">
    <source>
        <dbReference type="Proteomes" id="UP000564629"/>
    </source>
</evidence>
<feature type="domain" description="DUF6457" evidence="1">
    <location>
        <begin position="3"/>
        <end position="92"/>
    </location>
</feature>
<accession>A0A511F9H4</accession>
<dbReference type="EMBL" id="JACHDN010000001">
    <property type="protein sequence ID" value="MBB5472947.1"/>
    <property type="molecule type" value="Genomic_DNA"/>
</dbReference>
<protein>
    <recommendedName>
        <fullName evidence="1">DUF6457 domain-containing protein</fullName>
    </recommendedName>
</protein>
<dbReference type="InterPro" id="IPR045598">
    <property type="entry name" value="DUF6457"/>
</dbReference>
<comment type="caution">
    <text evidence="2">The sequence shown here is derived from an EMBL/GenBank/DDBJ whole genome shotgun (WGS) entry which is preliminary data.</text>
</comment>
<name>A0A511F9H4_9CELL</name>
<evidence type="ECO:0000259" key="1">
    <source>
        <dbReference type="Pfam" id="PF20058"/>
    </source>
</evidence>
<reference evidence="3 5" key="2">
    <citation type="submission" date="2020-08" db="EMBL/GenBank/DDBJ databases">
        <title>Sequencing the genomes of 1000 actinobacteria strains.</title>
        <authorList>
            <person name="Klenk H.-P."/>
        </authorList>
    </citation>
    <scope>NUCLEOTIDE SEQUENCE [LARGE SCALE GENOMIC DNA]</scope>
    <source>
        <strain evidence="3 5">DSM 9581</strain>
    </source>
</reference>
<dbReference type="AlphaFoldDB" id="A0A511F9H4"/>
<dbReference type="Pfam" id="PF20058">
    <property type="entry name" value="DUF6457"/>
    <property type="match status" value="1"/>
</dbReference>
<reference evidence="2 4" key="1">
    <citation type="submission" date="2019-07" db="EMBL/GenBank/DDBJ databases">
        <title>Whole genome shotgun sequence of Cellulomonas hominis NBRC 16055.</title>
        <authorList>
            <person name="Hosoyama A."/>
            <person name="Uohara A."/>
            <person name="Ohji S."/>
            <person name="Ichikawa N."/>
        </authorList>
    </citation>
    <scope>NUCLEOTIDE SEQUENCE [LARGE SCALE GENOMIC DNA]</scope>
    <source>
        <strain evidence="2 4">NBRC 16055</strain>
    </source>
</reference>
<evidence type="ECO:0000313" key="4">
    <source>
        <dbReference type="Proteomes" id="UP000321723"/>
    </source>
</evidence>
<keyword evidence="4" id="KW-1185">Reference proteome</keyword>